<dbReference type="PANTHER" id="PTHR24198">
    <property type="entry name" value="ANKYRIN REPEAT AND PROTEIN KINASE DOMAIN-CONTAINING PROTEIN"/>
    <property type="match status" value="1"/>
</dbReference>
<feature type="repeat" description="ANK" evidence="3">
    <location>
        <begin position="610"/>
        <end position="642"/>
    </location>
</feature>
<keyword evidence="2 3" id="KW-0040">ANK repeat</keyword>
<dbReference type="InterPro" id="IPR002110">
    <property type="entry name" value="Ankyrin_rpt"/>
</dbReference>
<name>A0AAU9KIL6_9CILI</name>
<dbReference type="SUPFAM" id="SSF48403">
    <property type="entry name" value="Ankyrin repeat"/>
    <property type="match status" value="1"/>
</dbReference>
<dbReference type="Proteomes" id="UP001162131">
    <property type="component" value="Unassembled WGS sequence"/>
</dbReference>
<dbReference type="PROSITE" id="PS50297">
    <property type="entry name" value="ANK_REP_REGION"/>
    <property type="match status" value="2"/>
</dbReference>
<comment type="caution">
    <text evidence="5">The sequence shown here is derived from an EMBL/GenBank/DDBJ whole genome shotgun (WGS) entry which is preliminary data.</text>
</comment>
<gene>
    <name evidence="5" type="ORF">BSTOLATCC_MIC59647</name>
</gene>
<dbReference type="InterPro" id="IPR036047">
    <property type="entry name" value="F-box-like_dom_sf"/>
</dbReference>
<protein>
    <recommendedName>
        <fullName evidence="4">F-box domain-containing protein</fullName>
    </recommendedName>
</protein>
<evidence type="ECO:0000256" key="2">
    <source>
        <dbReference type="ARBA" id="ARBA00023043"/>
    </source>
</evidence>
<feature type="repeat" description="ANK" evidence="3">
    <location>
        <begin position="577"/>
        <end position="609"/>
    </location>
</feature>
<evidence type="ECO:0000259" key="4">
    <source>
        <dbReference type="PROSITE" id="PS50181"/>
    </source>
</evidence>
<dbReference type="AlphaFoldDB" id="A0AAU9KIL6"/>
<dbReference type="InterPro" id="IPR036770">
    <property type="entry name" value="Ankyrin_rpt-contain_sf"/>
</dbReference>
<dbReference type="Gene3D" id="3.80.10.10">
    <property type="entry name" value="Ribonuclease Inhibitor"/>
    <property type="match status" value="1"/>
</dbReference>
<dbReference type="Gene3D" id="1.25.40.20">
    <property type="entry name" value="Ankyrin repeat-containing domain"/>
    <property type="match status" value="1"/>
</dbReference>
<proteinExistence type="predicted"/>
<dbReference type="EMBL" id="CAJZBQ010000057">
    <property type="protein sequence ID" value="CAG9333837.1"/>
    <property type="molecule type" value="Genomic_DNA"/>
</dbReference>
<dbReference type="Pfam" id="PF12796">
    <property type="entry name" value="Ank_2"/>
    <property type="match status" value="1"/>
</dbReference>
<keyword evidence="6" id="KW-1185">Reference proteome</keyword>
<organism evidence="5 6">
    <name type="scientific">Blepharisma stoltei</name>
    <dbReference type="NCBI Taxonomy" id="1481888"/>
    <lineage>
        <taxon>Eukaryota</taxon>
        <taxon>Sar</taxon>
        <taxon>Alveolata</taxon>
        <taxon>Ciliophora</taxon>
        <taxon>Postciliodesmatophora</taxon>
        <taxon>Heterotrichea</taxon>
        <taxon>Heterotrichida</taxon>
        <taxon>Blepharismidae</taxon>
        <taxon>Blepharisma</taxon>
    </lineage>
</organism>
<accession>A0AAU9KIL6</accession>
<sequence length="681" mass="78340">MSYKMIMVSEINNSIMNKLPAPVLSYILTIVGPWSQIANLLLVCKKWSQILQNAQHYISFEGSRNPKFYSGSIDIRAPLSRFLDGWRMLSLNLRNVYIIEEQFLANLIISQPWLKKLDLTNNKIDLGILWTSIDKIVTEKNPRKPGVAKFEHNLEELRITNNESKAMKFNFLVKNFPNIKKLYAGNTNVTVGEFKLIIKSLWKLELLDLSNCKGLKSLSEIANDKHFKHTKTRLKTLFLPDYDNQSAIELLIAFGVQVITRNIGDVLFEMKSSSDINSLTEWISLGGDINLMRYQEEDEEVEVWTYPQLEIIGSNLEENLLIQIFRILIWNGLDLSFHSNVSEKTLVNAAINFGYKNLVLLFMKNNVDICPVPFPNNTALKKDLDGREYWTWIKISDPGELPSITNAAIKEDISILNLFIEANLQNTDFFDSKYCNPVCTAIKSGNNELLMYFISNSFSYFKCSHFKNFLISNSEMIDVFLSYEYLKKTKFPFDILYEAARYYTYKGPEDLAIRILEIAIEIEPNFNETLMLYSQSRVSAIDVYYKPLMLLASEFQKEAILLWLLNHKFDIDIKDHNGSTAFMNAAENGNLEMIKNLKGKGANINIVNKKLETALHLAAKSGKKEIIEELLQMGVNMDNKTIENYTALDYAEKNYKDEIYQILKKHGMGSGKTETRNCNIF</sequence>
<evidence type="ECO:0000313" key="5">
    <source>
        <dbReference type="EMBL" id="CAG9333837.1"/>
    </source>
</evidence>
<evidence type="ECO:0000256" key="1">
    <source>
        <dbReference type="ARBA" id="ARBA00022737"/>
    </source>
</evidence>
<dbReference type="PROSITE" id="PS50181">
    <property type="entry name" value="FBOX"/>
    <property type="match status" value="1"/>
</dbReference>
<dbReference type="InterPro" id="IPR001810">
    <property type="entry name" value="F-box_dom"/>
</dbReference>
<evidence type="ECO:0000256" key="3">
    <source>
        <dbReference type="PROSITE-ProRule" id="PRU00023"/>
    </source>
</evidence>
<dbReference type="SUPFAM" id="SSF81383">
    <property type="entry name" value="F-box domain"/>
    <property type="match status" value="1"/>
</dbReference>
<reference evidence="5" key="1">
    <citation type="submission" date="2021-09" db="EMBL/GenBank/DDBJ databases">
        <authorList>
            <consortium name="AG Swart"/>
            <person name="Singh M."/>
            <person name="Singh A."/>
            <person name="Seah K."/>
            <person name="Emmerich C."/>
        </authorList>
    </citation>
    <scope>NUCLEOTIDE SEQUENCE</scope>
    <source>
        <strain evidence="5">ATCC30299</strain>
    </source>
</reference>
<dbReference type="InterPro" id="IPR032675">
    <property type="entry name" value="LRR_dom_sf"/>
</dbReference>
<dbReference type="PANTHER" id="PTHR24198:SF165">
    <property type="entry name" value="ANKYRIN REPEAT-CONTAINING PROTEIN-RELATED"/>
    <property type="match status" value="1"/>
</dbReference>
<dbReference type="PROSITE" id="PS50088">
    <property type="entry name" value="ANK_REPEAT"/>
    <property type="match status" value="2"/>
</dbReference>
<keyword evidence="1" id="KW-0677">Repeat</keyword>
<evidence type="ECO:0000313" key="6">
    <source>
        <dbReference type="Proteomes" id="UP001162131"/>
    </source>
</evidence>
<feature type="domain" description="F-box" evidence="4">
    <location>
        <begin position="13"/>
        <end position="60"/>
    </location>
</feature>
<dbReference type="SMART" id="SM00248">
    <property type="entry name" value="ANK"/>
    <property type="match status" value="5"/>
</dbReference>
<dbReference type="SUPFAM" id="SSF52047">
    <property type="entry name" value="RNI-like"/>
    <property type="match status" value="1"/>
</dbReference>